<dbReference type="InterPro" id="IPR004839">
    <property type="entry name" value="Aminotransferase_I/II_large"/>
</dbReference>
<comment type="caution">
    <text evidence="4">The sequence shown here is derived from an EMBL/GenBank/DDBJ whole genome shotgun (WGS) entry which is preliminary data.</text>
</comment>
<dbReference type="Gene3D" id="3.40.640.10">
    <property type="entry name" value="Type I PLP-dependent aspartate aminotransferase-like (Major domain)"/>
    <property type="match status" value="1"/>
</dbReference>
<feature type="domain" description="Aminotransferase class I/classII large" evidence="3">
    <location>
        <begin position="39"/>
        <end position="416"/>
    </location>
</feature>
<organism evidence="4 5">
    <name type="scientific">Rehmannia glutinosa</name>
    <name type="common">Chinese foxglove</name>
    <dbReference type="NCBI Taxonomy" id="99300"/>
    <lineage>
        <taxon>Eukaryota</taxon>
        <taxon>Viridiplantae</taxon>
        <taxon>Streptophyta</taxon>
        <taxon>Embryophyta</taxon>
        <taxon>Tracheophyta</taxon>
        <taxon>Spermatophyta</taxon>
        <taxon>Magnoliopsida</taxon>
        <taxon>eudicotyledons</taxon>
        <taxon>Gunneridae</taxon>
        <taxon>Pentapetalae</taxon>
        <taxon>asterids</taxon>
        <taxon>lamiids</taxon>
        <taxon>Lamiales</taxon>
        <taxon>Orobanchaceae</taxon>
        <taxon>Rehmannieae</taxon>
        <taxon>Rehmannia</taxon>
    </lineage>
</organism>
<dbReference type="Pfam" id="PF00155">
    <property type="entry name" value="Aminotran_1_2"/>
    <property type="match status" value="1"/>
</dbReference>
<dbReference type="PROSITE" id="PS00105">
    <property type="entry name" value="AA_TRANSFER_CLASS_1"/>
    <property type="match status" value="1"/>
</dbReference>
<dbReference type="PANTHER" id="PTHR43795">
    <property type="entry name" value="BIFUNCTIONAL ASPARTATE AMINOTRANSFERASE AND GLUTAMATE/ASPARTATE-PREPHENATE AMINOTRANSFERASE-RELATED"/>
    <property type="match status" value="1"/>
</dbReference>
<dbReference type="InterPro" id="IPR015424">
    <property type="entry name" value="PyrdxlP-dep_Trfase"/>
</dbReference>
<dbReference type="PANTHER" id="PTHR43795:SF44">
    <property type="entry name" value="1-AMINOCYCLOPROPANE-1-CARBOXYLATE SYNTHASE 3-LIKE"/>
    <property type="match status" value="1"/>
</dbReference>
<protein>
    <recommendedName>
        <fullName evidence="3">Aminotransferase class I/classII large domain-containing protein</fullName>
    </recommendedName>
</protein>
<evidence type="ECO:0000256" key="1">
    <source>
        <dbReference type="ARBA" id="ARBA00007441"/>
    </source>
</evidence>
<comment type="similarity">
    <text evidence="1">Belongs to the class-I pyridoxal-phosphate-dependent aminotransferase family.</text>
</comment>
<evidence type="ECO:0000313" key="4">
    <source>
        <dbReference type="EMBL" id="KAK6130801.1"/>
    </source>
</evidence>
<sequence length="483" mass="54778">MLSTKVTCKSHGQDSSYFLGWQEYEKNPFDPVHNPSGIIQMGLAENQLSFDLLESWIARNQENDWFNKKGGSIFRELALFQDYHGLPEFKKVLAEYMSEIRQNKVKFDTNKLVLTAGATSANETLMFCLAEPGDAFLIPTPYYPGFDRDLKWRTGVEIVPIQTSSSNNFKITKSALENAYQQAQNLHLKVKGLFITNPSNPLGTSLSLEELNLLITFSINKNIHIVSDEIYSGTVFDSPRFVSILEALDPRISTRVHIVSSLSKDLGLPGFRIGLIYSNNETLISAATKMSSFGLISSQSQFLMSKILSDKRFIGKYVMENRKRLKNRRKMLVLGLEKSGIKCLESNAGLFCWVDMRPLLDSETFEAEMELWMKMVREFGLNVSPGSSCHCSEPGWFRVCFANMARETLELSVKRIRALVDSKLGINVKKYRLKKPHFTTSRPAQDLKLIQLQKNKITEKFEGMSAAAAGNTILCRRVMLLRR</sequence>
<dbReference type="Gene3D" id="3.90.1150.10">
    <property type="entry name" value="Aspartate Aminotransferase, domain 1"/>
    <property type="match status" value="1"/>
</dbReference>
<dbReference type="InterPro" id="IPR015422">
    <property type="entry name" value="PyrdxlP-dep_Trfase_small"/>
</dbReference>
<dbReference type="InterPro" id="IPR004838">
    <property type="entry name" value="NHTrfase_class1_PyrdxlP-BS"/>
</dbReference>
<proteinExistence type="inferred from homology"/>
<dbReference type="CDD" id="cd00609">
    <property type="entry name" value="AAT_like"/>
    <property type="match status" value="1"/>
</dbReference>
<dbReference type="SUPFAM" id="SSF53383">
    <property type="entry name" value="PLP-dependent transferases"/>
    <property type="match status" value="1"/>
</dbReference>
<evidence type="ECO:0000256" key="2">
    <source>
        <dbReference type="ARBA" id="ARBA00022898"/>
    </source>
</evidence>
<evidence type="ECO:0000313" key="5">
    <source>
        <dbReference type="Proteomes" id="UP001318860"/>
    </source>
</evidence>
<dbReference type="InterPro" id="IPR015421">
    <property type="entry name" value="PyrdxlP-dep_Trfase_major"/>
</dbReference>
<dbReference type="EMBL" id="JABTTQ020001553">
    <property type="protein sequence ID" value="KAK6130801.1"/>
    <property type="molecule type" value="Genomic_DNA"/>
</dbReference>
<dbReference type="PRINTS" id="PR00753">
    <property type="entry name" value="ACCSYNTHASE"/>
</dbReference>
<dbReference type="Proteomes" id="UP001318860">
    <property type="component" value="Unassembled WGS sequence"/>
</dbReference>
<evidence type="ECO:0000259" key="3">
    <source>
        <dbReference type="Pfam" id="PF00155"/>
    </source>
</evidence>
<gene>
    <name evidence="4" type="ORF">DH2020_035466</name>
</gene>
<keyword evidence="2" id="KW-0663">Pyridoxal phosphate</keyword>
<keyword evidence="5" id="KW-1185">Reference proteome</keyword>
<accession>A0ABR0V906</accession>
<dbReference type="InterPro" id="IPR050478">
    <property type="entry name" value="Ethylene_sulfur-biosynth"/>
</dbReference>
<name>A0ABR0V906_REHGL</name>
<reference evidence="4 5" key="1">
    <citation type="journal article" date="2021" name="Comput. Struct. Biotechnol. J.">
        <title>De novo genome assembly of the potent medicinal plant Rehmannia glutinosa using nanopore technology.</title>
        <authorList>
            <person name="Ma L."/>
            <person name="Dong C."/>
            <person name="Song C."/>
            <person name="Wang X."/>
            <person name="Zheng X."/>
            <person name="Niu Y."/>
            <person name="Chen S."/>
            <person name="Feng W."/>
        </authorList>
    </citation>
    <scope>NUCLEOTIDE SEQUENCE [LARGE SCALE GENOMIC DNA]</scope>
    <source>
        <strain evidence="4">DH-2019</strain>
    </source>
</reference>